<dbReference type="EMBL" id="JABEQE010000017">
    <property type="protein sequence ID" value="MBB2173585.1"/>
    <property type="molecule type" value="Genomic_DNA"/>
</dbReference>
<dbReference type="RefSeq" id="WP_182980085.1">
    <property type="nucleotide sequence ID" value="NZ_BAABGB010000057.1"/>
</dbReference>
<dbReference type="AlphaFoldDB" id="A0A7W4J2M5"/>
<accession>A0A7W4J2M5</accession>
<dbReference type="NCBIfam" id="TIGR00035">
    <property type="entry name" value="asp_race"/>
    <property type="match status" value="1"/>
</dbReference>
<dbReference type="InterPro" id="IPR001920">
    <property type="entry name" value="Asp/Glu_race"/>
</dbReference>
<dbReference type="InterPro" id="IPR015942">
    <property type="entry name" value="Asp/Glu/hydantoin_racemase"/>
</dbReference>
<dbReference type="PANTHER" id="PTHR21198:SF7">
    <property type="entry name" value="ASPARTATE-GLUTAMATE RACEMASE FAMILY"/>
    <property type="match status" value="1"/>
</dbReference>
<gene>
    <name evidence="3" type="ORF">HLH35_15920</name>
</gene>
<dbReference type="Gene3D" id="3.40.50.1860">
    <property type="match status" value="2"/>
</dbReference>
<keyword evidence="2" id="KW-0413">Isomerase</keyword>
<dbReference type="Pfam" id="PF01177">
    <property type="entry name" value="Asp_Glu_race"/>
    <property type="match status" value="1"/>
</dbReference>
<organism evidence="3 4">
    <name type="scientific">Gluconacetobacter asukensis</name>
    <dbReference type="NCBI Taxonomy" id="1017181"/>
    <lineage>
        <taxon>Bacteria</taxon>
        <taxon>Pseudomonadati</taxon>
        <taxon>Pseudomonadota</taxon>
        <taxon>Alphaproteobacteria</taxon>
        <taxon>Acetobacterales</taxon>
        <taxon>Acetobacteraceae</taxon>
        <taxon>Gluconacetobacter</taxon>
    </lineage>
</organism>
<name>A0A7W4J2M5_9PROT</name>
<dbReference type="SUPFAM" id="SSF53681">
    <property type="entry name" value="Aspartate/glutamate racemase"/>
    <property type="match status" value="2"/>
</dbReference>
<comment type="caution">
    <text evidence="3">The sequence shown here is derived from an EMBL/GenBank/DDBJ whole genome shotgun (WGS) entry which is preliminary data.</text>
</comment>
<dbReference type="GO" id="GO:0047661">
    <property type="term" value="F:amino-acid racemase activity"/>
    <property type="evidence" value="ECO:0007669"/>
    <property type="project" value="InterPro"/>
</dbReference>
<evidence type="ECO:0000313" key="4">
    <source>
        <dbReference type="Proteomes" id="UP000577891"/>
    </source>
</evidence>
<evidence type="ECO:0000256" key="2">
    <source>
        <dbReference type="ARBA" id="ARBA00023235"/>
    </source>
</evidence>
<reference evidence="3 4" key="1">
    <citation type="submission" date="2020-04" db="EMBL/GenBank/DDBJ databases">
        <title>Description of novel Gluconacetobacter.</title>
        <authorList>
            <person name="Sombolestani A."/>
        </authorList>
    </citation>
    <scope>NUCLEOTIDE SEQUENCE [LARGE SCALE GENOMIC DNA]</scope>
    <source>
        <strain evidence="3 4">LMG 27724</strain>
    </source>
</reference>
<sequence length="235" mass="25306">MHLPPKLVGVLGGMGPAATVDFMQQVICSTTASCDQDHVPLLIFSDPTIPDRSRAIIDAMAPSPVRMLCDHAARLEEAGATALVIPCNTAHHFYEQIAGSVTIPVLHIVDAVCQELDCFPGLSERDVAIMATAGTLRSRFYEERLARAGYRLMVPTDEEQAVVNEVIRLIKAGEIAAARVQVLTVVRDLKARGAGVVILGCTELPLIRDVIGELISYIDSTDALAKACLQYVRSS</sequence>
<dbReference type="InterPro" id="IPR033134">
    <property type="entry name" value="Asp/Glu_racemase_AS_2"/>
</dbReference>
<dbReference type="PANTHER" id="PTHR21198">
    <property type="entry name" value="GLUTAMATE RACEMASE"/>
    <property type="match status" value="1"/>
</dbReference>
<evidence type="ECO:0000313" key="3">
    <source>
        <dbReference type="EMBL" id="MBB2173585.1"/>
    </source>
</evidence>
<protein>
    <submittedName>
        <fullName evidence="3">Aspartate/glutamate racemase family protein</fullName>
    </submittedName>
</protein>
<evidence type="ECO:0000256" key="1">
    <source>
        <dbReference type="ARBA" id="ARBA00007847"/>
    </source>
</evidence>
<dbReference type="InterPro" id="IPR004380">
    <property type="entry name" value="Asp_race"/>
</dbReference>
<proteinExistence type="inferred from homology"/>
<keyword evidence="4" id="KW-1185">Reference proteome</keyword>
<comment type="similarity">
    <text evidence="1">Belongs to the aspartate/glutamate racemases family.</text>
</comment>
<dbReference type="PROSITE" id="PS00924">
    <property type="entry name" value="ASP_GLU_RACEMASE_2"/>
    <property type="match status" value="1"/>
</dbReference>
<dbReference type="Proteomes" id="UP000577891">
    <property type="component" value="Unassembled WGS sequence"/>
</dbReference>
<dbReference type="PROSITE" id="PS51257">
    <property type="entry name" value="PROKAR_LIPOPROTEIN"/>
    <property type="match status" value="1"/>
</dbReference>